<keyword evidence="4" id="KW-1185">Reference proteome</keyword>
<keyword evidence="2" id="KW-0472">Membrane</keyword>
<accession>A0A171KS95</accession>
<gene>
    <name evidence="3" type="ORF">AAV32_09235</name>
</gene>
<feature type="region of interest" description="Disordered" evidence="1">
    <location>
        <begin position="16"/>
        <end position="65"/>
    </location>
</feature>
<protein>
    <submittedName>
        <fullName evidence="3">Uncharacterized protein</fullName>
    </submittedName>
</protein>
<organism evidence="3 4">
    <name type="scientific">Kerstersia gyiorum</name>
    <dbReference type="NCBI Taxonomy" id="206506"/>
    <lineage>
        <taxon>Bacteria</taxon>
        <taxon>Pseudomonadati</taxon>
        <taxon>Pseudomonadota</taxon>
        <taxon>Betaproteobacteria</taxon>
        <taxon>Burkholderiales</taxon>
        <taxon>Alcaligenaceae</taxon>
        <taxon>Kerstersia</taxon>
    </lineage>
</organism>
<evidence type="ECO:0000313" key="4">
    <source>
        <dbReference type="Proteomes" id="UP000078084"/>
    </source>
</evidence>
<name>A0A171KS95_9BURK</name>
<keyword evidence="2" id="KW-1133">Transmembrane helix</keyword>
<dbReference type="EMBL" id="LBNE01000005">
    <property type="protein sequence ID" value="KKO71762.1"/>
    <property type="molecule type" value="Genomic_DNA"/>
</dbReference>
<evidence type="ECO:0000256" key="2">
    <source>
        <dbReference type="SAM" id="Phobius"/>
    </source>
</evidence>
<dbReference type="Proteomes" id="UP000078084">
    <property type="component" value="Unassembled WGS sequence"/>
</dbReference>
<dbReference type="AlphaFoldDB" id="A0A171KS95"/>
<evidence type="ECO:0000313" key="3">
    <source>
        <dbReference type="EMBL" id="KKO71762.1"/>
    </source>
</evidence>
<reference evidence="3 4" key="1">
    <citation type="submission" date="2015-04" db="EMBL/GenBank/DDBJ databases">
        <title>Genome sequence of Kerstersia gyiorum CG1.</title>
        <authorList>
            <person name="Greninger A.L."/>
            <person name="Kozyreva V."/>
            <person name="Chaturvedi V."/>
        </authorList>
    </citation>
    <scope>NUCLEOTIDE SEQUENCE [LARGE SCALE GENOMIC DNA]</scope>
    <source>
        <strain evidence="3 4">CG1</strain>
    </source>
</reference>
<comment type="caution">
    <text evidence="3">The sequence shown here is derived from an EMBL/GenBank/DDBJ whole genome shotgun (WGS) entry which is preliminary data.</text>
</comment>
<feature type="compositionally biased region" description="Pro residues" evidence="1">
    <location>
        <begin position="43"/>
        <end position="52"/>
    </location>
</feature>
<dbReference type="STRING" id="206506.AAV32_09235"/>
<evidence type="ECO:0000256" key="1">
    <source>
        <dbReference type="SAM" id="MobiDB-lite"/>
    </source>
</evidence>
<proteinExistence type="predicted"/>
<feature type="compositionally biased region" description="Low complexity" evidence="1">
    <location>
        <begin position="31"/>
        <end position="42"/>
    </location>
</feature>
<feature type="transmembrane region" description="Helical" evidence="2">
    <location>
        <begin position="73"/>
        <end position="94"/>
    </location>
</feature>
<keyword evidence="2" id="KW-0812">Transmembrane</keyword>
<sequence length="98" mass="9975">MRVVFSQNRCIGRGSGCHARKGDTRQPAWTPSAANKPSSCASPAPPALPGEPQPDHPAAYAAGAAHGTNASQAVRAVMLLLVAVCASAFALVTIGRRA</sequence>